<name>A0ABQ9E370_TEGGR</name>
<protein>
    <submittedName>
        <fullName evidence="2">Uncharacterized protein</fullName>
    </submittedName>
</protein>
<proteinExistence type="predicted"/>
<evidence type="ECO:0000313" key="2">
    <source>
        <dbReference type="EMBL" id="KAJ8299901.1"/>
    </source>
</evidence>
<accession>A0ABQ9E370</accession>
<dbReference type="EMBL" id="JARBDR010000919">
    <property type="protein sequence ID" value="KAJ8299901.1"/>
    <property type="molecule type" value="Genomic_DNA"/>
</dbReference>
<dbReference type="Proteomes" id="UP001217089">
    <property type="component" value="Unassembled WGS sequence"/>
</dbReference>
<gene>
    <name evidence="2" type="ORF">KUTeg_021420</name>
</gene>
<sequence length="188" mass="20780">MALGGGVNENEHLHFLKDDEEEEDDQLSKYDKEGKLYINGRQFISPQRLKFIQAELEKQGKNPLVTVLFDSTKKDIDQPSATSNIKSTCPIDRVSMPREVVSPTKNVTDYPLPSTTSTFQIDKIPMPREDLGFADIDTSIPTVSVESNQENNRITERAGTSGEGAIQIKVVINSPINGTLAINGQNFA</sequence>
<organism evidence="2 3">
    <name type="scientific">Tegillarca granosa</name>
    <name type="common">Malaysian cockle</name>
    <name type="synonym">Anadara granosa</name>
    <dbReference type="NCBI Taxonomy" id="220873"/>
    <lineage>
        <taxon>Eukaryota</taxon>
        <taxon>Metazoa</taxon>
        <taxon>Spiralia</taxon>
        <taxon>Lophotrochozoa</taxon>
        <taxon>Mollusca</taxon>
        <taxon>Bivalvia</taxon>
        <taxon>Autobranchia</taxon>
        <taxon>Pteriomorphia</taxon>
        <taxon>Arcoida</taxon>
        <taxon>Arcoidea</taxon>
        <taxon>Arcidae</taxon>
        <taxon>Tegillarca</taxon>
    </lineage>
</organism>
<comment type="caution">
    <text evidence="2">The sequence shown here is derived from an EMBL/GenBank/DDBJ whole genome shotgun (WGS) entry which is preliminary data.</text>
</comment>
<feature type="region of interest" description="Disordered" evidence="1">
    <location>
        <begin position="1"/>
        <end position="27"/>
    </location>
</feature>
<keyword evidence="3" id="KW-1185">Reference proteome</keyword>
<reference evidence="2 3" key="1">
    <citation type="submission" date="2022-12" db="EMBL/GenBank/DDBJ databases">
        <title>Chromosome-level genome of Tegillarca granosa.</title>
        <authorList>
            <person name="Kim J."/>
        </authorList>
    </citation>
    <scope>NUCLEOTIDE SEQUENCE [LARGE SCALE GENOMIC DNA]</scope>
    <source>
        <strain evidence="2">Teg-2019</strain>
        <tissue evidence="2">Adductor muscle</tissue>
    </source>
</reference>
<evidence type="ECO:0000313" key="3">
    <source>
        <dbReference type="Proteomes" id="UP001217089"/>
    </source>
</evidence>
<evidence type="ECO:0000256" key="1">
    <source>
        <dbReference type="SAM" id="MobiDB-lite"/>
    </source>
</evidence>